<dbReference type="InterPro" id="IPR009056">
    <property type="entry name" value="Cyt_c-like_dom"/>
</dbReference>
<evidence type="ECO:0000256" key="11">
    <source>
        <dbReference type="SAM" id="SignalP"/>
    </source>
</evidence>
<feature type="signal peptide" evidence="11">
    <location>
        <begin position="1"/>
        <end position="20"/>
    </location>
</feature>
<dbReference type="Proteomes" id="UP000256774">
    <property type="component" value="Unassembled WGS sequence"/>
</dbReference>
<evidence type="ECO:0000256" key="8">
    <source>
        <dbReference type="PIRSR" id="PIRSR000005-1"/>
    </source>
</evidence>
<feature type="compositionally biased region" description="Basic and acidic residues" evidence="10">
    <location>
        <begin position="172"/>
        <end position="185"/>
    </location>
</feature>
<evidence type="ECO:0000256" key="5">
    <source>
        <dbReference type="ARBA" id="ARBA00022764"/>
    </source>
</evidence>
<comment type="subcellular location">
    <subcellularLocation>
        <location evidence="1">Periplasm</location>
    </subcellularLocation>
</comment>
<keyword evidence="11" id="KW-0732">Signal</keyword>
<protein>
    <submittedName>
        <fullName evidence="13">Cytochrome c553</fullName>
    </submittedName>
</protein>
<evidence type="ECO:0000256" key="7">
    <source>
        <dbReference type="ARBA" id="ARBA00023004"/>
    </source>
</evidence>
<feature type="domain" description="Cytochrome c" evidence="12">
    <location>
        <begin position="114"/>
        <end position="218"/>
    </location>
</feature>
<organism evidence="13 14">
    <name type="scientific">Paraperlucidibaca baekdonensis</name>
    <dbReference type="NCBI Taxonomy" id="748120"/>
    <lineage>
        <taxon>Bacteria</taxon>
        <taxon>Pseudomonadati</taxon>
        <taxon>Pseudomonadota</taxon>
        <taxon>Gammaproteobacteria</taxon>
        <taxon>Moraxellales</taxon>
        <taxon>Moraxellaceae</taxon>
        <taxon>Paraperlucidibaca</taxon>
    </lineage>
</organism>
<dbReference type="PANTHER" id="PTHR33751:SF9">
    <property type="entry name" value="CYTOCHROME C4"/>
    <property type="match status" value="1"/>
</dbReference>
<feature type="binding site" description="covalent" evidence="8">
    <location>
        <position position="135"/>
    </location>
    <ligand>
        <name>heme c</name>
        <dbReference type="ChEBI" id="CHEBI:61717"/>
        <label>2</label>
    </ligand>
</feature>
<feature type="binding site" description="axial binding residue" evidence="9">
    <location>
        <position position="195"/>
    </location>
    <ligand>
        <name>heme c</name>
        <dbReference type="ChEBI" id="CHEBI:61717"/>
        <label>2</label>
    </ligand>
    <ligandPart>
        <name>Fe</name>
        <dbReference type="ChEBI" id="CHEBI:18248"/>
    </ligandPart>
</feature>
<evidence type="ECO:0000259" key="12">
    <source>
        <dbReference type="PROSITE" id="PS51007"/>
    </source>
</evidence>
<proteinExistence type="predicted"/>
<feature type="binding site" description="covalent" evidence="8">
    <location>
        <position position="39"/>
    </location>
    <ligand>
        <name>heme c</name>
        <dbReference type="ChEBI" id="CHEBI:61717"/>
        <label>1</label>
    </ligand>
</feature>
<evidence type="ECO:0000256" key="2">
    <source>
        <dbReference type="ARBA" id="ARBA00022448"/>
    </source>
</evidence>
<dbReference type="InterPro" id="IPR024167">
    <property type="entry name" value="Cytochrome_c4-like"/>
</dbReference>
<dbReference type="Gene3D" id="1.10.760.10">
    <property type="entry name" value="Cytochrome c-like domain"/>
    <property type="match status" value="2"/>
</dbReference>
<feature type="binding site" description="axial binding residue" evidence="9">
    <location>
        <position position="43"/>
    </location>
    <ligand>
        <name>heme c</name>
        <dbReference type="ChEBI" id="CHEBI:61717"/>
        <label>1</label>
    </ligand>
    <ligandPart>
        <name>Fe</name>
        <dbReference type="ChEBI" id="CHEBI:18248"/>
    </ligandPart>
</feature>
<dbReference type="GO" id="GO:0020037">
    <property type="term" value="F:heme binding"/>
    <property type="evidence" value="ECO:0007669"/>
    <property type="project" value="InterPro"/>
</dbReference>
<dbReference type="PROSITE" id="PS51007">
    <property type="entry name" value="CYTC"/>
    <property type="match status" value="2"/>
</dbReference>
<dbReference type="GO" id="GO:0009055">
    <property type="term" value="F:electron transfer activity"/>
    <property type="evidence" value="ECO:0007669"/>
    <property type="project" value="InterPro"/>
</dbReference>
<feature type="chain" id="PRO_5017698301" evidence="11">
    <location>
        <begin position="21"/>
        <end position="218"/>
    </location>
</feature>
<feature type="binding site" description="covalent" evidence="8">
    <location>
        <position position="138"/>
    </location>
    <ligand>
        <name>heme c</name>
        <dbReference type="ChEBI" id="CHEBI:61717"/>
        <label>2</label>
    </ligand>
</feature>
<dbReference type="OrthoDB" id="9773456at2"/>
<keyword evidence="4 9" id="KW-0479">Metal-binding</keyword>
<dbReference type="InterPro" id="IPR050597">
    <property type="entry name" value="Cytochrome_c_Oxidase_Subunit"/>
</dbReference>
<evidence type="ECO:0000256" key="4">
    <source>
        <dbReference type="ARBA" id="ARBA00022723"/>
    </source>
</evidence>
<gene>
    <name evidence="13" type="ORF">DFR26_0281</name>
</gene>
<evidence type="ECO:0000256" key="1">
    <source>
        <dbReference type="ARBA" id="ARBA00004418"/>
    </source>
</evidence>
<evidence type="ECO:0000256" key="10">
    <source>
        <dbReference type="SAM" id="MobiDB-lite"/>
    </source>
</evidence>
<dbReference type="SUPFAM" id="SSF46626">
    <property type="entry name" value="Cytochrome c"/>
    <property type="match status" value="2"/>
</dbReference>
<feature type="binding site" description="axial binding residue" evidence="9">
    <location>
        <position position="139"/>
    </location>
    <ligand>
        <name>heme c</name>
        <dbReference type="ChEBI" id="CHEBI:61717"/>
        <label>2</label>
    </ligand>
    <ligandPart>
        <name>Fe</name>
        <dbReference type="ChEBI" id="CHEBI:18248"/>
    </ligandPart>
</feature>
<feature type="binding site" description="covalent" evidence="8">
    <location>
        <position position="42"/>
    </location>
    <ligand>
        <name>heme c</name>
        <dbReference type="ChEBI" id="CHEBI:61717"/>
        <label>1</label>
    </ligand>
</feature>
<dbReference type="EMBL" id="QUNR01000001">
    <property type="protein sequence ID" value="REH40082.1"/>
    <property type="molecule type" value="Genomic_DNA"/>
</dbReference>
<accession>A0A3E0HA62</accession>
<keyword evidence="3 8" id="KW-0349">Heme</keyword>
<feature type="domain" description="Cytochrome c" evidence="12">
    <location>
        <begin position="27"/>
        <end position="105"/>
    </location>
</feature>
<feature type="region of interest" description="Disordered" evidence="10">
    <location>
        <begin position="172"/>
        <end position="194"/>
    </location>
</feature>
<dbReference type="PANTHER" id="PTHR33751">
    <property type="entry name" value="CBB3-TYPE CYTOCHROME C OXIDASE SUBUNIT FIXP"/>
    <property type="match status" value="1"/>
</dbReference>
<dbReference type="PRINTS" id="PR00605">
    <property type="entry name" value="CYTCHROMECIC"/>
</dbReference>
<evidence type="ECO:0000313" key="13">
    <source>
        <dbReference type="EMBL" id="REH40082.1"/>
    </source>
</evidence>
<name>A0A3E0HA62_9GAMM</name>
<dbReference type="InterPro" id="IPR008168">
    <property type="entry name" value="Cyt_C_IC"/>
</dbReference>
<dbReference type="GO" id="GO:0042597">
    <property type="term" value="C:periplasmic space"/>
    <property type="evidence" value="ECO:0007669"/>
    <property type="project" value="UniProtKB-SubCell"/>
</dbReference>
<sequence length="218" mass="23008">MKKFVAVVSLLLGASSFSHAAVVMPKGDADAGQGKSAVCAACHGADGNSAAPNFPKLAGQNAKYLYKQLQNFKSGARQNALMMPMATALNDQDMADISAYYAQQKGTIGGAKKDLVERGQKLYRGGDKEIGLTACSGCHGPAGKGNEFAAFPRLSGQHAEYTATQLRHFRAAGRDDLTDEKRNNDGSKPGELGPMQMIAAKLSDKDIEALASYIQGLH</sequence>
<reference evidence="13 14" key="1">
    <citation type="submission" date="2018-08" db="EMBL/GenBank/DDBJ databases">
        <title>Genomic Encyclopedia of Type Strains, Phase IV (KMG-IV): sequencing the most valuable type-strain genomes for metagenomic binning, comparative biology and taxonomic classification.</title>
        <authorList>
            <person name="Goeker M."/>
        </authorList>
    </citation>
    <scope>NUCLEOTIDE SEQUENCE [LARGE SCALE GENOMIC DNA]</scope>
    <source>
        <strain evidence="13 14">DSM 26022</strain>
    </source>
</reference>
<dbReference type="Pfam" id="PF00034">
    <property type="entry name" value="Cytochrom_C"/>
    <property type="match status" value="2"/>
</dbReference>
<keyword evidence="14" id="KW-1185">Reference proteome</keyword>
<dbReference type="PIRSF" id="PIRSF000005">
    <property type="entry name" value="Cytochrome_c4"/>
    <property type="match status" value="1"/>
</dbReference>
<evidence type="ECO:0000313" key="14">
    <source>
        <dbReference type="Proteomes" id="UP000256774"/>
    </source>
</evidence>
<comment type="PTM">
    <text evidence="8">Binds 2 heme c groups covalently per subunit.</text>
</comment>
<dbReference type="InterPro" id="IPR036909">
    <property type="entry name" value="Cyt_c-like_dom_sf"/>
</dbReference>
<evidence type="ECO:0000256" key="9">
    <source>
        <dbReference type="PIRSR" id="PIRSR000005-2"/>
    </source>
</evidence>
<keyword evidence="6" id="KW-0249">Electron transport</keyword>
<keyword evidence="5" id="KW-0574">Periplasm</keyword>
<dbReference type="GO" id="GO:0005506">
    <property type="term" value="F:iron ion binding"/>
    <property type="evidence" value="ECO:0007669"/>
    <property type="project" value="InterPro"/>
</dbReference>
<evidence type="ECO:0000256" key="6">
    <source>
        <dbReference type="ARBA" id="ARBA00022982"/>
    </source>
</evidence>
<dbReference type="RefSeq" id="WP_116207150.1">
    <property type="nucleotide sequence ID" value="NZ_QUNR01000001.1"/>
</dbReference>
<evidence type="ECO:0000256" key="3">
    <source>
        <dbReference type="ARBA" id="ARBA00022617"/>
    </source>
</evidence>
<keyword evidence="2" id="KW-0813">Transport</keyword>
<keyword evidence="7 9" id="KW-0408">Iron</keyword>
<feature type="binding site" description="axial binding residue" evidence="9">
    <location>
        <position position="82"/>
    </location>
    <ligand>
        <name>heme c</name>
        <dbReference type="ChEBI" id="CHEBI:61717"/>
        <label>1</label>
    </ligand>
    <ligandPart>
        <name>Fe</name>
        <dbReference type="ChEBI" id="CHEBI:18248"/>
    </ligandPart>
</feature>
<comment type="caution">
    <text evidence="13">The sequence shown here is derived from an EMBL/GenBank/DDBJ whole genome shotgun (WGS) entry which is preliminary data.</text>
</comment>
<dbReference type="AlphaFoldDB" id="A0A3E0HA62"/>